<dbReference type="GO" id="GO:0005829">
    <property type="term" value="C:cytosol"/>
    <property type="evidence" value="ECO:0007669"/>
    <property type="project" value="TreeGrafter"/>
</dbReference>
<dbReference type="GO" id="GO:0004747">
    <property type="term" value="F:ribokinase activity"/>
    <property type="evidence" value="ECO:0007669"/>
    <property type="project" value="UniProtKB-UniRule"/>
</dbReference>
<keyword evidence="7 12" id="KW-0418">Kinase</keyword>
<dbReference type="Proteomes" id="UP000055060">
    <property type="component" value="Unassembled WGS sequence"/>
</dbReference>
<dbReference type="InterPro" id="IPR011877">
    <property type="entry name" value="Ribokinase"/>
</dbReference>
<comment type="similarity">
    <text evidence="12">Belongs to the carbohydrate kinase PfkB family. Ribokinase subfamily.</text>
</comment>
<accession>A0A0S7BB79</accession>
<feature type="binding site" evidence="12">
    <location>
        <begin position="12"/>
        <end position="14"/>
    </location>
    <ligand>
        <name>substrate</name>
    </ligand>
</feature>
<feature type="binding site" evidence="12">
    <location>
        <position position="244"/>
    </location>
    <ligand>
        <name>K(+)</name>
        <dbReference type="ChEBI" id="CHEBI:29103"/>
    </ligand>
</feature>
<comment type="subcellular location">
    <subcellularLocation>
        <location evidence="12">Cytoplasm</location>
    </subcellularLocation>
</comment>
<evidence type="ECO:0000256" key="5">
    <source>
        <dbReference type="ARBA" id="ARBA00022723"/>
    </source>
</evidence>
<keyword evidence="8 12" id="KW-0067">ATP-binding</keyword>
<dbReference type="InterPro" id="IPR029056">
    <property type="entry name" value="Ribokinase-like"/>
</dbReference>
<evidence type="ECO:0000256" key="3">
    <source>
        <dbReference type="ARBA" id="ARBA00016943"/>
    </source>
</evidence>
<dbReference type="InterPro" id="IPR002139">
    <property type="entry name" value="Ribo/fructo_kinase"/>
</dbReference>
<evidence type="ECO:0000256" key="10">
    <source>
        <dbReference type="ARBA" id="ARBA00022958"/>
    </source>
</evidence>
<feature type="binding site" evidence="12">
    <location>
        <position position="287"/>
    </location>
    <ligand>
        <name>K(+)</name>
        <dbReference type="ChEBI" id="CHEBI:29103"/>
    </ligand>
</feature>
<dbReference type="CDD" id="cd01174">
    <property type="entry name" value="ribokinase"/>
    <property type="match status" value="1"/>
</dbReference>
<evidence type="ECO:0000256" key="8">
    <source>
        <dbReference type="ARBA" id="ARBA00022840"/>
    </source>
</evidence>
<evidence type="ECO:0000256" key="11">
    <source>
        <dbReference type="ARBA" id="ARBA00023277"/>
    </source>
</evidence>
<reference evidence="14" key="1">
    <citation type="submission" date="2015-07" db="EMBL/GenBank/DDBJ databases">
        <title>Draft Genome Sequences of Anaerolinea thermolimosa IMO-1, Bellilinea caldifistulae GOMI-1, Leptolinea tardivitalis YMTK-2, Levilinea saccharolytica KIBI-1,Longilinea arvoryzae KOME-1, Previously Described as Members of the Anaerolineaceae (Chloroflexi).</title>
        <authorList>
            <person name="Sekiguchi Y."/>
            <person name="Ohashi A."/>
            <person name="Matsuura N."/>
            <person name="Tourlousse M.D."/>
        </authorList>
    </citation>
    <scope>NUCLEOTIDE SEQUENCE [LARGE SCALE GENOMIC DNA]</scope>
    <source>
        <strain evidence="14">KOME-1</strain>
    </source>
</reference>
<dbReference type="InterPro" id="IPR011611">
    <property type="entry name" value="PfkB_dom"/>
</dbReference>
<dbReference type="UniPathway" id="UPA00916">
    <property type="reaction ID" value="UER00889"/>
</dbReference>
<evidence type="ECO:0000256" key="6">
    <source>
        <dbReference type="ARBA" id="ARBA00022741"/>
    </source>
</evidence>
<dbReference type="Gene3D" id="3.40.1190.20">
    <property type="match status" value="1"/>
</dbReference>
<protein>
    <recommendedName>
        <fullName evidence="3 12">Ribokinase</fullName>
        <shortName evidence="12">RK</shortName>
        <ecNumber evidence="2 12">2.7.1.15</ecNumber>
    </recommendedName>
</protein>
<dbReference type="PRINTS" id="PR00990">
    <property type="entry name" value="RIBOKINASE"/>
</dbReference>
<keyword evidence="11 12" id="KW-0119">Carbohydrate metabolism</keyword>
<evidence type="ECO:0000256" key="9">
    <source>
        <dbReference type="ARBA" id="ARBA00022842"/>
    </source>
</evidence>
<dbReference type="PROSITE" id="PS00584">
    <property type="entry name" value="PFKB_KINASES_2"/>
    <property type="match status" value="1"/>
</dbReference>
<dbReference type="AlphaFoldDB" id="A0A0S7BB79"/>
<feature type="binding site" evidence="12">
    <location>
        <position position="281"/>
    </location>
    <ligand>
        <name>K(+)</name>
        <dbReference type="ChEBI" id="CHEBI:29103"/>
    </ligand>
</feature>
<proteinExistence type="inferred from homology"/>
<dbReference type="PANTHER" id="PTHR10584">
    <property type="entry name" value="SUGAR KINASE"/>
    <property type="match status" value="1"/>
</dbReference>
<feature type="binding site" evidence="12">
    <location>
        <position position="242"/>
    </location>
    <ligand>
        <name>K(+)</name>
        <dbReference type="ChEBI" id="CHEBI:29103"/>
    </ligand>
</feature>
<comment type="subunit">
    <text evidence="12">Homodimer.</text>
</comment>
<dbReference type="RefSeq" id="WP_075071884.1">
    <property type="nucleotide sequence ID" value="NZ_DF967972.1"/>
</dbReference>
<dbReference type="EMBL" id="DF967972">
    <property type="protein sequence ID" value="GAP12461.1"/>
    <property type="molecule type" value="Genomic_DNA"/>
</dbReference>
<feature type="binding site" evidence="12">
    <location>
        <position position="248"/>
    </location>
    <ligand>
        <name>substrate</name>
    </ligand>
</feature>
<comment type="activity regulation">
    <text evidence="12">Activated by a monovalent cation that binds near, but not in, the active site. The most likely occupant of the site in vivo is potassium. Ion binding induces a conformational change that may alter substrate affinity.</text>
</comment>
<dbReference type="GO" id="GO:0005524">
    <property type="term" value="F:ATP binding"/>
    <property type="evidence" value="ECO:0007669"/>
    <property type="project" value="UniProtKB-UniRule"/>
</dbReference>
<dbReference type="Pfam" id="PF00294">
    <property type="entry name" value="PfkB"/>
    <property type="match status" value="1"/>
</dbReference>
<comment type="catalytic activity">
    <reaction evidence="12">
        <text>D-ribose + ATP = D-ribose 5-phosphate + ADP + H(+)</text>
        <dbReference type="Rhea" id="RHEA:13697"/>
        <dbReference type="ChEBI" id="CHEBI:15378"/>
        <dbReference type="ChEBI" id="CHEBI:30616"/>
        <dbReference type="ChEBI" id="CHEBI:47013"/>
        <dbReference type="ChEBI" id="CHEBI:78346"/>
        <dbReference type="ChEBI" id="CHEBI:456216"/>
        <dbReference type="EC" id="2.7.1.15"/>
    </reaction>
</comment>
<dbReference type="GO" id="GO:0019303">
    <property type="term" value="P:D-ribose catabolic process"/>
    <property type="evidence" value="ECO:0007669"/>
    <property type="project" value="UniProtKB-UniRule"/>
</dbReference>
<keyword evidence="5 12" id="KW-0479">Metal-binding</keyword>
<name>A0A0S7BB79_9CHLR</name>
<keyword evidence="15" id="KW-1185">Reference proteome</keyword>
<feature type="binding site" evidence="12">
    <location>
        <position position="278"/>
    </location>
    <ligand>
        <name>K(+)</name>
        <dbReference type="ChEBI" id="CHEBI:29103"/>
    </ligand>
</feature>
<organism evidence="14">
    <name type="scientific">Longilinea arvoryzae</name>
    <dbReference type="NCBI Taxonomy" id="360412"/>
    <lineage>
        <taxon>Bacteria</taxon>
        <taxon>Bacillati</taxon>
        <taxon>Chloroflexota</taxon>
        <taxon>Anaerolineae</taxon>
        <taxon>Anaerolineales</taxon>
        <taxon>Anaerolineaceae</taxon>
        <taxon>Longilinea</taxon>
    </lineage>
</organism>
<evidence type="ECO:0000259" key="13">
    <source>
        <dbReference type="Pfam" id="PF00294"/>
    </source>
</evidence>
<dbReference type="SUPFAM" id="SSF53613">
    <property type="entry name" value="Ribokinase-like"/>
    <property type="match status" value="1"/>
</dbReference>
<comment type="caution">
    <text evidence="12">Lacks conserved residue(s) required for the propagation of feature annotation.</text>
</comment>
<sequence>MTQPIIVVGSLNMDLVVRVARHPRLGETLLGGEFHTFPGGKGANQAVAAARLGAPVRMIGRVGRDDFGASLLSIAQSDGVDTTHVREDPGAASGVALITVSEDGQNTIVVAAGANGRLSAEDVYAAEAVFADAGAVVMQLEVPLTAVEAAARLGRKYGAATILNPAPAQPLSPELLAWIDYLVPNQPELRLLSGQTDLDAGIQTLLEQGVANLIVTLGDQGVRWASTARQGYVPAFNVLAVDTTAAGDAFVGAFAAGLAEGRSVEESLRRGCAAGALTVTRAGAQPSLPTRAELEAFLRKRGE</sequence>
<comment type="function">
    <text evidence="12">Catalyzes the phosphorylation of ribose at O-5 in a reaction requiring ATP and magnesium. The resulting D-ribose-5-phosphate can then be used either for sythesis of nucleotides, histidine, and tryptophan, or as a component of the pentose phosphate pathway.</text>
</comment>
<evidence type="ECO:0000256" key="1">
    <source>
        <dbReference type="ARBA" id="ARBA00005380"/>
    </source>
</evidence>
<feature type="domain" description="Carbohydrate kinase PfkB" evidence="13">
    <location>
        <begin position="5"/>
        <end position="291"/>
    </location>
</feature>
<comment type="similarity">
    <text evidence="1">Belongs to the carbohydrate kinase pfkB family.</text>
</comment>
<feature type="binding site" evidence="12">
    <location>
        <begin position="40"/>
        <end position="44"/>
    </location>
    <ligand>
        <name>substrate</name>
    </ligand>
</feature>
<dbReference type="EC" id="2.7.1.15" evidence="2 12"/>
<evidence type="ECO:0000256" key="12">
    <source>
        <dbReference type="HAMAP-Rule" id="MF_01987"/>
    </source>
</evidence>
<feature type="binding site" evidence="12">
    <location>
        <begin position="247"/>
        <end position="248"/>
    </location>
    <ligand>
        <name>ATP</name>
        <dbReference type="ChEBI" id="CHEBI:30616"/>
    </ligand>
</feature>
<keyword evidence="6 12" id="KW-0547">Nucleotide-binding</keyword>
<feature type="binding site" evidence="12">
    <location>
        <position position="141"/>
    </location>
    <ligand>
        <name>substrate</name>
    </ligand>
</feature>
<dbReference type="OrthoDB" id="9775849at2"/>
<dbReference type="PANTHER" id="PTHR10584:SF166">
    <property type="entry name" value="RIBOKINASE"/>
    <property type="match status" value="1"/>
</dbReference>
<keyword evidence="12" id="KW-0963">Cytoplasm</keyword>
<gene>
    <name evidence="12" type="primary">rbsK</name>
    <name evidence="14" type="ORF">LARV_00196</name>
</gene>
<feature type="binding site" evidence="12">
    <location>
        <position position="185"/>
    </location>
    <ligand>
        <name>ATP</name>
        <dbReference type="ChEBI" id="CHEBI:30616"/>
    </ligand>
</feature>
<evidence type="ECO:0000256" key="2">
    <source>
        <dbReference type="ARBA" id="ARBA00012035"/>
    </source>
</evidence>
<dbReference type="InterPro" id="IPR002173">
    <property type="entry name" value="Carboh/pur_kinase_PfkB_CS"/>
</dbReference>
<evidence type="ECO:0000256" key="7">
    <source>
        <dbReference type="ARBA" id="ARBA00022777"/>
    </source>
</evidence>
<dbReference type="HAMAP" id="MF_01987">
    <property type="entry name" value="Ribokinase"/>
    <property type="match status" value="1"/>
</dbReference>
<dbReference type="STRING" id="360412.LARV_00196"/>
<keyword evidence="4 12" id="KW-0808">Transferase</keyword>
<keyword evidence="9 12" id="KW-0460">Magnesium</keyword>
<feature type="binding site" evidence="12">
    <location>
        <position position="283"/>
    </location>
    <ligand>
        <name>K(+)</name>
        <dbReference type="ChEBI" id="CHEBI:29103"/>
    </ligand>
</feature>
<feature type="binding site" evidence="12">
    <location>
        <begin position="216"/>
        <end position="221"/>
    </location>
    <ligand>
        <name>ATP</name>
        <dbReference type="ChEBI" id="CHEBI:30616"/>
    </ligand>
</feature>
<comment type="pathway">
    <text evidence="12">Carbohydrate metabolism; D-ribose degradation; D-ribose 5-phosphate from beta-D-ribopyranose: step 2/2.</text>
</comment>
<dbReference type="GO" id="GO:0046872">
    <property type="term" value="F:metal ion binding"/>
    <property type="evidence" value="ECO:0007669"/>
    <property type="project" value="UniProtKB-KW"/>
</dbReference>
<evidence type="ECO:0000313" key="14">
    <source>
        <dbReference type="EMBL" id="GAP12461.1"/>
    </source>
</evidence>
<keyword evidence="10 12" id="KW-0630">Potassium</keyword>
<feature type="active site" description="Proton acceptor" evidence="12">
    <location>
        <position position="248"/>
    </location>
</feature>
<evidence type="ECO:0000313" key="15">
    <source>
        <dbReference type="Proteomes" id="UP000055060"/>
    </source>
</evidence>
<dbReference type="NCBIfam" id="TIGR02152">
    <property type="entry name" value="D_ribokin_bact"/>
    <property type="match status" value="1"/>
</dbReference>
<comment type="cofactor">
    <cofactor evidence="12">
        <name>Mg(2+)</name>
        <dbReference type="ChEBI" id="CHEBI:18420"/>
    </cofactor>
    <text evidence="12">Requires a divalent cation, most likely magnesium in vivo, as an electrophilic catalyst to aid phosphoryl group transfer. It is the chelate of the metal and the nucleotide that is the actual substrate.</text>
</comment>
<evidence type="ECO:0000256" key="4">
    <source>
        <dbReference type="ARBA" id="ARBA00022679"/>
    </source>
</evidence>